<evidence type="ECO:0000256" key="1">
    <source>
        <dbReference type="ARBA" id="ARBA00007207"/>
    </source>
</evidence>
<geneLocation type="chloroplast" evidence="8"/>
<dbReference type="Pfam" id="PF04997">
    <property type="entry name" value="RNA_pol_Rpb1_1"/>
    <property type="match status" value="1"/>
</dbReference>
<dbReference type="EMBL" id="PQ083144">
    <property type="protein sequence ID" value="XDF22496.1"/>
    <property type="molecule type" value="Genomic_DNA"/>
</dbReference>
<keyword evidence="3" id="KW-0240">DNA-directed RNA polymerase</keyword>
<feature type="domain" description="RNA polymerase Rpb1" evidence="7">
    <location>
        <begin position="45"/>
        <end position="220"/>
    </location>
</feature>
<protein>
    <recommendedName>
        <fullName evidence="2">DNA-directed RNA polymerase</fullName>
        <ecNumber evidence="2">2.7.7.6</ecNumber>
    </recommendedName>
</protein>
<dbReference type="InterPro" id="IPR044893">
    <property type="entry name" value="RNA_pol_Rpb1_clamp_domain"/>
</dbReference>
<keyword evidence="8" id="KW-0150">Chloroplast</keyword>
<dbReference type="InterPro" id="IPR007080">
    <property type="entry name" value="RNA_pol_Rpb1_1"/>
</dbReference>
<accession>A0AB39A667</accession>
<dbReference type="SUPFAM" id="SSF64484">
    <property type="entry name" value="beta and beta-prime subunits of DNA dependent RNA-polymerase"/>
    <property type="match status" value="1"/>
</dbReference>
<keyword evidence="6" id="KW-0804">Transcription</keyword>
<dbReference type="GO" id="GO:0006351">
    <property type="term" value="P:DNA-templated transcription"/>
    <property type="evidence" value="ECO:0007669"/>
    <property type="project" value="InterPro"/>
</dbReference>
<evidence type="ECO:0000256" key="4">
    <source>
        <dbReference type="ARBA" id="ARBA00022679"/>
    </source>
</evidence>
<dbReference type="AlphaFoldDB" id="A0AB39A667"/>
<keyword evidence="5" id="KW-0548">Nucleotidyltransferase</keyword>
<keyword evidence="4" id="KW-0808">Transferase</keyword>
<keyword evidence="8" id="KW-0934">Plastid</keyword>
<evidence type="ECO:0000313" key="8">
    <source>
        <dbReference type="EMBL" id="XDF22496.1"/>
    </source>
</evidence>
<reference evidence="8" key="1">
    <citation type="submission" date="2024-07" db="EMBL/GenBank/DDBJ databases">
        <title>Chloroplast genome and systemic taxonomy study of Borodinellopsis insigne sp.nov. (Chlamydomonadales, Chlorophyta), a rare aerial alga from China.</title>
        <authorList>
            <person name="Yan Q."/>
        </authorList>
    </citation>
    <scope>NUCLEOTIDE SEQUENCE</scope>
    <source>
        <strain evidence="8">FACHB 3529</strain>
    </source>
</reference>
<dbReference type="GO" id="GO:0000428">
    <property type="term" value="C:DNA-directed RNA polymerase complex"/>
    <property type="evidence" value="ECO:0007669"/>
    <property type="project" value="UniProtKB-KW"/>
</dbReference>
<dbReference type="GO" id="GO:0003677">
    <property type="term" value="F:DNA binding"/>
    <property type="evidence" value="ECO:0007669"/>
    <property type="project" value="InterPro"/>
</dbReference>
<evidence type="ECO:0000259" key="7">
    <source>
        <dbReference type="Pfam" id="PF04997"/>
    </source>
</evidence>
<dbReference type="EC" id="2.7.7.6" evidence="2"/>
<proteinExistence type="inferred from homology"/>
<evidence type="ECO:0000256" key="2">
    <source>
        <dbReference type="ARBA" id="ARBA00012418"/>
    </source>
</evidence>
<evidence type="ECO:0000256" key="3">
    <source>
        <dbReference type="ARBA" id="ARBA00022478"/>
    </source>
</evidence>
<name>A0AB39A667_9CHLO</name>
<dbReference type="GO" id="GO:0003899">
    <property type="term" value="F:DNA-directed RNA polymerase activity"/>
    <property type="evidence" value="ECO:0007669"/>
    <property type="project" value="UniProtKB-EC"/>
</dbReference>
<evidence type="ECO:0000256" key="5">
    <source>
        <dbReference type="ARBA" id="ARBA00022695"/>
    </source>
</evidence>
<gene>
    <name evidence="8" type="primary">rpoC1</name>
</gene>
<sequence length="605" mass="70684">MGAILRTNLFGGRQTPYSTKKFLGQQLDRDQTGHNKKKTYSKISEVKLITIGLASPERIRQWAEKTLPNGKVVGQVMNANTLHHKTFKPQKGGLFCERIFGPLKDFECACGKIQKPNKNILLENKESDMKLREYCPTCDVEYTWSVVRRYQLGYIQLASPVTHVWYLKGTPSYISILLDIKKRHLEYVTYCSETLTLEHSYKGDLGFSLNNPSQIFSAWEKLMSANSRNNVFVNNVEFNGSVKKHKGINESILDGIFSKNLHNFRNPINNTSIISNRLDFNNLKNQNSLERGTTLLMPPLYYPFYKNKFYKKNLKKTPILLFHHINKQNSKNIKNLLLPKKRNLWRKNYSEDYFALKFFAKKKFTNIQVMEETRQKELNSSNFSSNLSISHNKHNKKWQSPYYLPIILNNLFTQNHGDKMFGAKNFRVSNVCKKFGILWLHNYEILNLILYNQFSQEISTLKLPKKLEKLVKPRKFLWSPKDIRIFAESSGLRTTFINNFLLTEKSPKKIWKKMPICLYINILDFLKTNLIWETYGVNTLIMDFLEERTKDQSVIPTSNNNNNNNNNNISSANQMIALEYIKSLYNSDFGAKKFTVFRPKIIIEN</sequence>
<dbReference type="Gene3D" id="4.10.860.120">
    <property type="entry name" value="RNA polymerase II, clamp domain"/>
    <property type="match status" value="1"/>
</dbReference>
<comment type="similarity">
    <text evidence="1">Belongs to the RNA polymerase beta' chain family. RpoC1 subfamily.</text>
</comment>
<evidence type="ECO:0000256" key="6">
    <source>
        <dbReference type="ARBA" id="ARBA00023163"/>
    </source>
</evidence>
<organism evidence="8">
    <name type="scientific">Borodinellopsis insignis</name>
    <dbReference type="NCBI Taxonomy" id="3229915"/>
    <lineage>
        <taxon>Eukaryota</taxon>
        <taxon>Viridiplantae</taxon>
        <taxon>Chlorophyta</taxon>
        <taxon>core chlorophytes</taxon>
        <taxon>Chlorophyceae</taxon>
        <taxon>CS clade</taxon>
        <taxon>Chlamydomonadales</taxon>
        <taxon>Chlorococcaceae</taxon>
        <taxon>Borodinellopsis</taxon>
    </lineage>
</organism>